<evidence type="ECO:0000256" key="13">
    <source>
        <dbReference type="SAM" id="Phobius"/>
    </source>
</evidence>
<name>A0A7J8HBZ9_MOLMO</name>
<dbReference type="EMBL" id="JACASF010000007">
    <property type="protein sequence ID" value="KAF6469485.1"/>
    <property type="molecule type" value="Genomic_DNA"/>
</dbReference>
<accession>A0A7J8HBZ9</accession>
<dbReference type="Proteomes" id="UP000550707">
    <property type="component" value="Unassembled WGS sequence"/>
</dbReference>
<feature type="transmembrane region" description="Helical" evidence="13">
    <location>
        <begin position="168"/>
        <end position="189"/>
    </location>
</feature>
<feature type="transmembrane region" description="Helical" evidence="13">
    <location>
        <begin position="339"/>
        <end position="357"/>
    </location>
</feature>
<comment type="subcellular location">
    <subcellularLocation>
        <location evidence="1">Cell membrane</location>
        <topology evidence="1">Multi-pass membrane protein</topology>
    </subcellularLocation>
</comment>
<feature type="domain" description="G-protein coupled receptors family 1 profile" evidence="14">
    <location>
        <begin position="104"/>
        <end position="354"/>
    </location>
</feature>
<dbReference type="InterPro" id="IPR047160">
    <property type="entry name" value="GP183-like"/>
</dbReference>
<evidence type="ECO:0000256" key="2">
    <source>
        <dbReference type="ARBA" id="ARBA00022475"/>
    </source>
</evidence>
<evidence type="ECO:0000313" key="15">
    <source>
        <dbReference type="EMBL" id="KAF6469485.1"/>
    </source>
</evidence>
<comment type="caution">
    <text evidence="15">The sequence shown here is derived from an EMBL/GenBank/DDBJ whole genome shotgun (WGS) entry which is preliminary data.</text>
</comment>
<evidence type="ECO:0000256" key="10">
    <source>
        <dbReference type="ARBA" id="ARBA00035627"/>
    </source>
</evidence>
<reference evidence="15 16" key="1">
    <citation type="journal article" date="2020" name="Nature">
        <title>Six reference-quality genomes reveal evolution of bat adaptations.</title>
        <authorList>
            <person name="Jebb D."/>
            <person name="Huang Z."/>
            <person name="Pippel M."/>
            <person name="Hughes G.M."/>
            <person name="Lavrichenko K."/>
            <person name="Devanna P."/>
            <person name="Winkler S."/>
            <person name="Jermiin L.S."/>
            <person name="Skirmuntt E.C."/>
            <person name="Katzourakis A."/>
            <person name="Burkitt-Gray L."/>
            <person name="Ray D.A."/>
            <person name="Sullivan K.A.M."/>
            <person name="Roscito J.G."/>
            <person name="Kirilenko B.M."/>
            <person name="Davalos L.M."/>
            <person name="Corthals A.P."/>
            <person name="Power M.L."/>
            <person name="Jones G."/>
            <person name="Ransome R.D."/>
            <person name="Dechmann D.K.N."/>
            <person name="Locatelli A.G."/>
            <person name="Puechmaille S.J."/>
            <person name="Fedrigo O."/>
            <person name="Jarvis E.D."/>
            <person name="Hiller M."/>
            <person name="Vernes S.C."/>
            <person name="Myers E.W."/>
            <person name="Teeling E.C."/>
        </authorList>
    </citation>
    <scope>NUCLEOTIDE SEQUENCE [LARGE SCALE GENOMIC DNA]</scope>
    <source>
        <strain evidence="15">MMolMol1</strain>
        <tissue evidence="15">Muscle</tissue>
    </source>
</reference>
<dbReference type="PANTHER" id="PTHR24237">
    <property type="entry name" value="G-PROTEIN COUPLED RECEPTOR"/>
    <property type="match status" value="1"/>
</dbReference>
<keyword evidence="3 13" id="KW-0812">Transmembrane</keyword>
<dbReference type="PROSITE" id="PS50262">
    <property type="entry name" value="G_PROTEIN_RECEP_F1_2"/>
    <property type="match status" value="1"/>
</dbReference>
<dbReference type="GO" id="GO:0005886">
    <property type="term" value="C:plasma membrane"/>
    <property type="evidence" value="ECO:0007669"/>
    <property type="project" value="UniProtKB-SubCell"/>
</dbReference>
<organism evidence="15 16">
    <name type="scientific">Molossus molossus</name>
    <name type="common">Pallas' mastiff bat</name>
    <name type="synonym">Vespertilio molossus</name>
    <dbReference type="NCBI Taxonomy" id="27622"/>
    <lineage>
        <taxon>Eukaryota</taxon>
        <taxon>Metazoa</taxon>
        <taxon>Chordata</taxon>
        <taxon>Craniata</taxon>
        <taxon>Vertebrata</taxon>
        <taxon>Euteleostomi</taxon>
        <taxon>Mammalia</taxon>
        <taxon>Eutheria</taxon>
        <taxon>Laurasiatheria</taxon>
        <taxon>Chiroptera</taxon>
        <taxon>Yangochiroptera</taxon>
        <taxon>Molossidae</taxon>
        <taxon>Molossus</taxon>
    </lineage>
</organism>
<keyword evidence="7 15" id="KW-0675">Receptor</keyword>
<feature type="transmembrane region" description="Helical" evidence="13">
    <location>
        <begin position="126"/>
        <end position="148"/>
    </location>
</feature>
<evidence type="ECO:0000256" key="11">
    <source>
        <dbReference type="ARBA" id="ARBA00068715"/>
    </source>
</evidence>
<keyword evidence="16" id="KW-1185">Reference proteome</keyword>
<keyword evidence="6 13" id="KW-0472">Membrane</keyword>
<dbReference type="FunCoup" id="A0A7J8HBZ9">
    <property type="interactions" value="170"/>
</dbReference>
<keyword evidence="4 13" id="KW-1133">Transmembrane helix</keyword>
<evidence type="ECO:0000256" key="12">
    <source>
        <dbReference type="ARBA" id="ARBA00078373"/>
    </source>
</evidence>
<keyword evidence="8" id="KW-0325">Glycoprotein</keyword>
<evidence type="ECO:0000259" key="14">
    <source>
        <dbReference type="PROSITE" id="PS50262"/>
    </source>
</evidence>
<dbReference type="SUPFAM" id="SSF81321">
    <property type="entry name" value="Family A G protein-coupled receptor-like"/>
    <property type="match status" value="1"/>
</dbReference>
<dbReference type="FunFam" id="1.20.1070.10:FF:000250">
    <property type="entry name" value="probable G-protein coupled receptor 141"/>
    <property type="match status" value="1"/>
</dbReference>
<evidence type="ECO:0000256" key="3">
    <source>
        <dbReference type="ARBA" id="ARBA00022692"/>
    </source>
</evidence>
<evidence type="ECO:0000256" key="8">
    <source>
        <dbReference type="ARBA" id="ARBA00023180"/>
    </source>
</evidence>
<evidence type="ECO:0000256" key="9">
    <source>
        <dbReference type="ARBA" id="ARBA00023224"/>
    </source>
</evidence>
<keyword evidence="9" id="KW-0807">Transducer</keyword>
<dbReference type="PANTHER" id="PTHR24237:SF35">
    <property type="entry name" value="G-PROTEIN COUPLED RECEPTOR 141-RELATED"/>
    <property type="match status" value="1"/>
</dbReference>
<feature type="transmembrane region" description="Helical" evidence="13">
    <location>
        <begin position="251"/>
        <end position="278"/>
    </location>
</feature>
<comment type="function">
    <text evidence="10">Orphan receptor.</text>
</comment>
<dbReference type="OrthoDB" id="9947118at2759"/>
<dbReference type="InterPro" id="IPR017452">
    <property type="entry name" value="GPCR_Rhodpsn_7TM"/>
</dbReference>
<protein>
    <recommendedName>
        <fullName evidence="11">Probable G-protein coupled receptor 141</fullName>
    </recommendedName>
    <alternativeName>
        <fullName evidence="12">G-protein coupled receptor PGR13</fullName>
    </alternativeName>
</protein>
<sequence>MVLRFCGCRRCSAELGAPASLCLGHGPALASTRRPCKGPGCPAPRRASGLEVGQVAHLCTSPPRFLAFPGDFRSMAAHSSSPCEPVLTPYLTSLYSTVLIGGLVGIISILFLLVNMNTRSVTTMAVVNLVVVHSVFLLTVPFRLTYLIQHTWPFGLTFCKFVSAMVHIHMYLTFLFYMVILVIRYLIFFKCRDRVEFYRKLHAVAASAGLWLLVIVIMVPLIASHYGTHQEYDNKTCFTFHKELMHPEVQVINYLIVTAVITTTLVLLVFQVFIIVSMMRKLRHSVLSHQEFWAQLKNLFFIGIIVICFLPYQLFRIYYLHTVAHSTGCNNRVVFYNEIFLSVTAISCFDLLLFVLGGSHWFKQKIIDLWNCLLCR</sequence>
<evidence type="ECO:0000256" key="5">
    <source>
        <dbReference type="ARBA" id="ARBA00023040"/>
    </source>
</evidence>
<dbReference type="Gene3D" id="1.20.1070.10">
    <property type="entry name" value="Rhodopsin 7-helix transmembrane proteins"/>
    <property type="match status" value="1"/>
</dbReference>
<proteinExistence type="predicted"/>
<feature type="transmembrane region" description="Helical" evidence="13">
    <location>
        <begin position="94"/>
        <end position="114"/>
    </location>
</feature>
<dbReference type="GO" id="GO:0008142">
    <property type="term" value="F:oxysterol binding"/>
    <property type="evidence" value="ECO:0007669"/>
    <property type="project" value="InterPro"/>
</dbReference>
<dbReference type="InterPro" id="IPR000276">
    <property type="entry name" value="GPCR_Rhodpsn"/>
</dbReference>
<evidence type="ECO:0000256" key="1">
    <source>
        <dbReference type="ARBA" id="ARBA00004651"/>
    </source>
</evidence>
<dbReference type="Pfam" id="PF00001">
    <property type="entry name" value="7tm_1"/>
    <property type="match status" value="1"/>
</dbReference>
<feature type="transmembrane region" description="Helical" evidence="13">
    <location>
        <begin position="299"/>
        <end position="319"/>
    </location>
</feature>
<dbReference type="GO" id="GO:0004930">
    <property type="term" value="F:G protein-coupled receptor activity"/>
    <property type="evidence" value="ECO:0007669"/>
    <property type="project" value="UniProtKB-KW"/>
</dbReference>
<evidence type="ECO:0000256" key="7">
    <source>
        <dbReference type="ARBA" id="ARBA00023170"/>
    </source>
</evidence>
<feature type="transmembrane region" description="Helical" evidence="13">
    <location>
        <begin position="201"/>
        <end position="223"/>
    </location>
</feature>
<dbReference type="AlphaFoldDB" id="A0A7J8HBZ9"/>
<evidence type="ECO:0000256" key="4">
    <source>
        <dbReference type="ARBA" id="ARBA00022989"/>
    </source>
</evidence>
<dbReference type="InParanoid" id="A0A7J8HBZ9"/>
<dbReference type="PRINTS" id="PR00237">
    <property type="entry name" value="GPCRRHODOPSN"/>
</dbReference>
<keyword evidence="2" id="KW-1003">Cell membrane</keyword>
<evidence type="ECO:0000256" key="6">
    <source>
        <dbReference type="ARBA" id="ARBA00023136"/>
    </source>
</evidence>
<keyword evidence="5" id="KW-0297">G-protein coupled receptor</keyword>
<gene>
    <name evidence="15" type="ORF">HJG59_005867</name>
</gene>
<evidence type="ECO:0000313" key="16">
    <source>
        <dbReference type="Proteomes" id="UP000550707"/>
    </source>
</evidence>